<evidence type="ECO:0000313" key="8">
    <source>
        <dbReference type="Ensembl" id="ENSACLP00000079213.1"/>
    </source>
</evidence>
<dbReference type="PRINTS" id="PR00315">
    <property type="entry name" value="ELONGATNFCT"/>
</dbReference>
<dbReference type="PANTHER" id="PTHR42908:SF3">
    <property type="entry name" value="ELONGATION FACTOR-LIKE GTPASE 1"/>
    <property type="match status" value="1"/>
</dbReference>
<dbReference type="Pfam" id="PF00679">
    <property type="entry name" value="EFG_C"/>
    <property type="match status" value="1"/>
</dbReference>
<dbReference type="FunFam" id="3.40.50.300:FF:000732">
    <property type="entry name" value="Elongation factor like GTPase 1"/>
    <property type="match status" value="1"/>
</dbReference>
<accession>A0AAX7V9H8</accession>
<dbReference type="Gene3D" id="3.30.70.240">
    <property type="match status" value="1"/>
</dbReference>
<evidence type="ECO:0000259" key="7">
    <source>
        <dbReference type="PROSITE" id="PS51722"/>
    </source>
</evidence>
<dbReference type="InterPro" id="IPR027417">
    <property type="entry name" value="P-loop_NTPase"/>
</dbReference>
<evidence type="ECO:0000256" key="1">
    <source>
        <dbReference type="ARBA" id="ARBA00022517"/>
    </source>
</evidence>
<dbReference type="FunFam" id="3.90.1430.10:FF:000002">
    <property type="entry name" value="Elongation factor like GTPase 1"/>
    <property type="match status" value="1"/>
</dbReference>
<dbReference type="CDD" id="cd01681">
    <property type="entry name" value="aeEF2_snRNP_like_IV"/>
    <property type="match status" value="1"/>
</dbReference>
<dbReference type="SUPFAM" id="SSF54980">
    <property type="entry name" value="EF-G C-terminal domain-like"/>
    <property type="match status" value="2"/>
</dbReference>
<dbReference type="GO" id="GO:0005829">
    <property type="term" value="C:cytosol"/>
    <property type="evidence" value="ECO:0007669"/>
    <property type="project" value="TreeGrafter"/>
</dbReference>
<reference evidence="9" key="2">
    <citation type="submission" date="2023-03" db="EMBL/GenBank/DDBJ databases">
        <authorList>
            <consortium name="Wellcome Sanger Institute Data Sharing"/>
        </authorList>
    </citation>
    <scope>NUCLEOTIDE SEQUENCE [LARGE SCALE GENOMIC DNA]</scope>
</reference>
<keyword evidence="3" id="KW-0378">Hydrolase</keyword>
<dbReference type="GO" id="GO:0005525">
    <property type="term" value="F:GTP binding"/>
    <property type="evidence" value="ECO:0007669"/>
    <property type="project" value="UniProtKB-KW"/>
</dbReference>
<gene>
    <name evidence="8" type="primary">EFL1</name>
</gene>
<dbReference type="InterPro" id="IPR056752">
    <property type="entry name" value="EFL1"/>
</dbReference>
<dbReference type="Ensembl" id="ENSACLT00000059632.1">
    <property type="protein sequence ID" value="ENSACLP00000079213.1"/>
    <property type="gene ID" value="ENSACLG00000025780.2"/>
</dbReference>
<evidence type="ECO:0000256" key="2">
    <source>
        <dbReference type="ARBA" id="ARBA00022741"/>
    </source>
</evidence>
<dbReference type="Pfam" id="PF00009">
    <property type="entry name" value="GTP_EFTU"/>
    <property type="match status" value="1"/>
</dbReference>
<dbReference type="NCBIfam" id="TIGR00231">
    <property type="entry name" value="small_GTP"/>
    <property type="match status" value="1"/>
</dbReference>
<dbReference type="Proteomes" id="UP000265100">
    <property type="component" value="Chromosome 1"/>
</dbReference>
<dbReference type="GO" id="GO:0003924">
    <property type="term" value="F:GTPase activity"/>
    <property type="evidence" value="ECO:0007669"/>
    <property type="project" value="InterPro"/>
</dbReference>
<dbReference type="FunFam" id="3.30.230.10:FF:000201">
    <property type="entry name" value="Elongation factor like GTPase 1"/>
    <property type="match status" value="1"/>
</dbReference>
<dbReference type="FunFam" id="3.30.70.240:FF:000006">
    <property type="entry name" value="Elongation factor like GTPase 1"/>
    <property type="match status" value="1"/>
</dbReference>
<dbReference type="Gene3D" id="3.30.70.870">
    <property type="entry name" value="Elongation Factor G (Translational Gtpase), domain 3"/>
    <property type="match status" value="1"/>
</dbReference>
<dbReference type="GO" id="GO:0042256">
    <property type="term" value="P:cytosolic ribosome assembly"/>
    <property type="evidence" value="ECO:0007669"/>
    <property type="project" value="TreeGrafter"/>
</dbReference>
<evidence type="ECO:0000256" key="5">
    <source>
        <dbReference type="ARBA" id="ARBA00081809"/>
    </source>
</evidence>
<reference evidence="8" key="3">
    <citation type="submission" date="2025-08" db="UniProtKB">
        <authorList>
            <consortium name="Ensembl"/>
        </authorList>
    </citation>
    <scope>IDENTIFICATION</scope>
</reference>
<dbReference type="PANTHER" id="PTHR42908">
    <property type="entry name" value="TRANSLATION ELONGATION FACTOR-RELATED"/>
    <property type="match status" value="1"/>
</dbReference>
<dbReference type="InterPro" id="IPR041095">
    <property type="entry name" value="EFG_II"/>
</dbReference>
<keyword evidence="2" id="KW-0547">Nucleotide-binding</keyword>
<name>A0AAX7V9H8_ASTCA</name>
<dbReference type="SMART" id="SM00838">
    <property type="entry name" value="EFG_C"/>
    <property type="match status" value="1"/>
</dbReference>
<sequence length="1028" mass="113993">MGHTSLEKIISLQRNPANIRNLCILAHVDHGKTTLADCLVASNGIISSRLAGKLRYLDSREDEQIRGITMKSSAISLHYSHGDQEYLLNLIDSPGHVDFSSEVSTAVRLCDGAVVVVDAVEGVCPQTQVVLRQAWLENIRPVLVINKIDRLVVELKLTSQEAYTHLKKILEQVNAVTGTLFTSKVLEERAGKEEEEEKEGEKSSGDQVYDWSAGLEEVDDSHLYFSPDQGNVVFASAIDGWGFSIQHFAHIYSERMGIKKEVLLKTLWGDFYLSMKAKRIMKGAQAKGKKPLFVQLVLDNIWSLYDAVVIRRDKEKVEKVVTSLGVKVMARDSRHSDPKVLLSAICSQWLPVSQAVLSMVCEKLPSPLEMAAERVEKLMSVGARRFDSLPEQTQHLKTGMRRSPSAGSRRDGDTLTGWQRRATESPPTLRACHLQDSAQLPEGCSASDDVSEIPHLSRCSMENLYLLMGRELEELQEVPAGNVLGIGGLEEFVLKSATLSTSPACPPFTPLNFEATPIVRVAIEPKHPSEMPKLVRGMRLLNQADPCAEVLIQETGEHVLVTAGEVHLQRCLDDLRERFAKIEISASEPIIPFRETVVRPPKVDMVNEELGKQQKVAIIHQVKEASQGRSSDTLHLDSSGLVTLTTPNRLATVGVRAIPLPQEATRLLESSSEVIRTLEQVNMSLREGKSLDISVRSLEAISDLKAQLESLLQGRKWRNAVERIWAFGPRRYGPNILLNSVEGYQRPSVWQCLSRGDKASEATALRDFDNSVVSGFQLAALSGPMCEEPLMGVCFSVERWDVQSAAPPQRQDSVEEDSTRHEATVESNVEGSSETSARAEGVAAGQSHARRRPEVAASSDCYGPVSGQLIAAVKEACRHAFQAQPQRLMAAMYTCEIMATADVLGRVYGVLGKREGRVLHEEMKEGTDMFTIKAVLPVAESFGFADEIRKRTSGLASPQLVFSHWEVISSDPYWVPTTEEEYLHFGEKADSENQALKYMNAVRRRKGLYVEEKIVEHAEKQRTLGKNK</sequence>
<dbReference type="SUPFAM" id="SSF50447">
    <property type="entry name" value="Translation proteins"/>
    <property type="match status" value="1"/>
</dbReference>
<proteinExistence type="predicted"/>
<dbReference type="Pfam" id="PF14492">
    <property type="entry name" value="EFG_III"/>
    <property type="match status" value="1"/>
</dbReference>
<dbReference type="InterPro" id="IPR014721">
    <property type="entry name" value="Ribsml_uS5_D2-typ_fold_subgr"/>
</dbReference>
<feature type="region of interest" description="Disordered" evidence="6">
    <location>
        <begin position="391"/>
        <end position="428"/>
    </location>
</feature>
<dbReference type="Gene3D" id="3.90.1430.10">
    <property type="entry name" value="Yeast translation eEF2 (G' domain)"/>
    <property type="match status" value="1"/>
</dbReference>
<dbReference type="SUPFAM" id="SSF54211">
    <property type="entry name" value="Ribosomal protein S5 domain 2-like"/>
    <property type="match status" value="1"/>
</dbReference>
<dbReference type="PROSITE" id="PS51722">
    <property type="entry name" value="G_TR_2"/>
    <property type="match status" value="1"/>
</dbReference>
<dbReference type="CDD" id="cd01885">
    <property type="entry name" value="EF2"/>
    <property type="match status" value="1"/>
</dbReference>
<evidence type="ECO:0000256" key="6">
    <source>
        <dbReference type="SAM" id="MobiDB-lite"/>
    </source>
</evidence>
<feature type="compositionally biased region" description="Polar residues" evidence="6">
    <location>
        <begin position="825"/>
        <end position="836"/>
    </location>
</feature>
<dbReference type="InterPro" id="IPR035647">
    <property type="entry name" value="EFG_III/V"/>
</dbReference>
<dbReference type="Gene3D" id="3.30.230.10">
    <property type="match status" value="1"/>
</dbReference>
<dbReference type="CDD" id="cd04096">
    <property type="entry name" value="eEF2_snRNP_like_C"/>
    <property type="match status" value="1"/>
</dbReference>
<evidence type="ECO:0000256" key="3">
    <source>
        <dbReference type="ARBA" id="ARBA00022801"/>
    </source>
</evidence>
<keyword evidence="4" id="KW-0342">GTP-binding</keyword>
<dbReference type="FunFam" id="3.30.70.870:FF:000002">
    <property type="entry name" value="Translation elongation factor 2"/>
    <property type="match status" value="1"/>
</dbReference>
<reference evidence="8" key="4">
    <citation type="submission" date="2025-09" db="UniProtKB">
        <authorList>
            <consortium name="Ensembl"/>
        </authorList>
    </citation>
    <scope>IDENTIFICATION</scope>
</reference>
<feature type="domain" description="Tr-type G" evidence="7">
    <location>
        <begin position="17"/>
        <end position="368"/>
    </location>
</feature>
<protein>
    <recommendedName>
        <fullName evidence="5">Elongation factor-like 1</fullName>
    </recommendedName>
</protein>
<dbReference type="InterPro" id="IPR009000">
    <property type="entry name" value="Transl_B-barrel_sf"/>
</dbReference>
<organism evidence="8 9">
    <name type="scientific">Astatotilapia calliptera</name>
    <name type="common">Eastern happy</name>
    <name type="synonym">Chromis callipterus</name>
    <dbReference type="NCBI Taxonomy" id="8154"/>
    <lineage>
        <taxon>Eukaryota</taxon>
        <taxon>Metazoa</taxon>
        <taxon>Chordata</taxon>
        <taxon>Craniata</taxon>
        <taxon>Vertebrata</taxon>
        <taxon>Euteleostomi</taxon>
        <taxon>Actinopterygii</taxon>
        <taxon>Neopterygii</taxon>
        <taxon>Teleostei</taxon>
        <taxon>Neoteleostei</taxon>
        <taxon>Acanthomorphata</taxon>
        <taxon>Ovalentaria</taxon>
        <taxon>Cichlomorphae</taxon>
        <taxon>Cichliformes</taxon>
        <taxon>Cichlidae</taxon>
        <taxon>African cichlids</taxon>
        <taxon>Pseudocrenilabrinae</taxon>
        <taxon>Haplochromini</taxon>
        <taxon>Astatotilapia</taxon>
    </lineage>
</organism>
<evidence type="ECO:0000313" key="9">
    <source>
        <dbReference type="Proteomes" id="UP000265100"/>
    </source>
</evidence>
<dbReference type="InterPro" id="IPR000795">
    <property type="entry name" value="T_Tr_GTP-bd_dom"/>
</dbReference>
<dbReference type="Gene3D" id="2.40.30.10">
    <property type="entry name" value="Translation factors"/>
    <property type="match status" value="1"/>
</dbReference>
<dbReference type="InterPro" id="IPR020568">
    <property type="entry name" value="Ribosomal_Su5_D2-typ_SF"/>
</dbReference>
<dbReference type="CDD" id="cd16261">
    <property type="entry name" value="EF2_snRNP_III"/>
    <property type="match status" value="1"/>
</dbReference>
<evidence type="ECO:0000256" key="4">
    <source>
        <dbReference type="ARBA" id="ARBA00023134"/>
    </source>
</evidence>
<keyword evidence="9" id="KW-1185">Reference proteome</keyword>
<dbReference type="GeneTree" id="ENSGT00550000074806"/>
<dbReference type="AlphaFoldDB" id="A0AAX7V9H8"/>
<dbReference type="SUPFAM" id="SSF52540">
    <property type="entry name" value="P-loop containing nucleoside triphosphate hydrolases"/>
    <property type="match status" value="1"/>
</dbReference>
<dbReference type="InterPro" id="IPR005225">
    <property type="entry name" value="Small_GTP-bd"/>
</dbReference>
<dbReference type="Gene3D" id="3.40.50.300">
    <property type="entry name" value="P-loop containing nucleotide triphosphate hydrolases"/>
    <property type="match status" value="1"/>
</dbReference>
<feature type="region of interest" description="Disordered" evidence="6">
    <location>
        <begin position="805"/>
        <end position="858"/>
    </location>
</feature>
<dbReference type="GO" id="GO:0043022">
    <property type="term" value="F:ribosome binding"/>
    <property type="evidence" value="ECO:0007669"/>
    <property type="project" value="TreeGrafter"/>
</dbReference>
<reference evidence="8 9" key="1">
    <citation type="submission" date="2018-05" db="EMBL/GenBank/DDBJ databases">
        <authorList>
            <person name="Datahose"/>
        </authorList>
    </citation>
    <scope>NUCLEOTIDE SEQUENCE</scope>
</reference>
<dbReference type="Pfam" id="PF25118">
    <property type="entry name" value="EFL1"/>
    <property type="match status" value="1"/>
</dbReference>
<keyword evidence="1" id="KW-0690">Ribosome biogenesis</keyword>
<dbReference type="InterPro" id="IPR000640">
    <property type="entry name" value="EFG_V-like"/>
</dbReference>
<dbReference type="GO" id="GO:1990904">
    <property type="term" value="C:ribonucleoprotein complex"/>
    <property type="evidence" value="ECO:0007669"/>
    <property type="project" value="TreeGrafter"/>
</dbReference>